<dbReference type="AlphaFoldDB" id="A0A2T4U9E0"/>
<reference evidence="1 2" key="1">
    <citation type="submission" date="2018-03" db="EMBL/GenBank/DDBJ databases">
        <title>Alkalicoccus saliphilus sp. nov., isolated from a mineral pool.</title>
        <authorList>
            <person name="Zhao B."/>
        </authorList>
    </citation>
    <scope>NUCLEOTIDE SEQUENCE [LARGE SCALE GENOMIC DNA]</scope>
    <source>
        <strain evidence="1 2">6AG</strain>
    </source>
</reference>
<comment type="caution">
    <text evidence="1">The sequence shown here is derived from an EMBL/GenBank/DDBJ whole genome shotgun (WGS) entry which is preliminary data.</text>
</comment>
<evidence type="ECO:0000313" key="2">
    <source>
        <dbReference type="Proteomes" id="UP000240509"/>
    </source>
</evidence>
<gene>
    <name evidence="1" type="ORF">C6Y45_03235</name>
</gene>
<dbReference type="EMBL" id="PZJJ01000003">
    <property type="protein sequence ID" value="PTL40000.1"/>
    <property type="molecule type" value="Genomic_DNA"/>
</dbReference>
<accession>A0A2T4U9E0</accession>
<name>A0A2T4U9E0_9BACI</name>
<evidence type="ECO:0000313" key="1">
    <source>
        <dbReference type="EMBL" id="PTL40000.1"/>
    </source>
</evidence>
<protein>
    <submittedName>
        <fullName evidence="1">Uncharacterized protein</fullName>
    </submittedName>
</protein>
<proteinExistence type="predicted"/>
<sequence length="79" mass="9049">MEAGKEKSDVLKRINSVKPIAWKNFYSEIRKSLERFTKAGSSPVETGELPAFLVLKLMENLPNELIYQFLVIKLHKTAL</sequence>
<dbReference type="Proteomes" id="UP000240509">
    <property type="component" value="Unassembled WGS sequence"/>
</dbReference>
<keyword evidence="2" id="KW-1185">Reference proteome</keyword>
<organism evidence="1 2">
    <name type="scientific">Alkalicoccus saliphilus</name>
    <dbReference type="NCBI Taxonomy" id="200989"/>
    <lineage>
        <taxon>Bacteria</taxon>
        <taxon>Bacillati</taxon>
        <taxon>Bacillota</taxon>
        <taxon>Bacilli</taxon>
        <taxon>Bacillales</taxon>
        <taxon>Bacillaceae</taxon>
        <taxon>Alkalicoccus</taxon>
    </lineage>
</organism>